<dbReference type="InterPro" id="IPR018065">
    <property type="entry name" value="Ribosomal_eL34_CS"/>
</dbReference>
<evidence type="ECO:0000256" key="2">
    <source>
        <dbReference type="ARBA" id="ARBA00022980"/>
    </source>
</evidence>
<comment type="similarity">
    <text evidence="1">Belongs to the eukaryotic ribosomal protein eL34 family.</text>
</comment>
<evidence type="ECO:0000256" key="4">
    <source>
        <dbReference type="SAM" id="MobiDB-lite"/>
    </source>
</evidence>
<dbReference type="AlphaFoldDB" id="A0A081CCA3"/>
<evidence type="ECO:0000313" key="6">
    <source>
        <dbReference type="Proteomes" id="UP000053758"/>
    </source>
</evidence>
<dbReference type="GeneID" id="26303493"/>
<sequence>MSSRATKLCGRPGQAHLFSPLAARRPVRRAQKIEFVPFCRRLRRLRAPHRSHPASRAESALTPLETYTAPRGCGLVVTIASPAFDHHPFSTYPNIRQGWYPVHPGTAFRQHQHAQHPPFEVVIHSISTDKPSHQHRPTDRSSQRQNISIGDTASRSHETVPDTEAEGVENGGSVIVIDERHRWWAIDSVQSATSSGKLRAVIRPRCIYGTIQPRRQDPGRMAVSRSSACVLAGSSSAPLTLIAKVRLAPHRCRLSDSVPAHATMLHDRRDSTQTAHTTSSTCYPTRPAMAERVTLRKRNPYNTKSSRRQVVKTPGGHLRYLHLKKRGTVPKCGDCHTDLSGIKAHRPREYGTISKRQKSVSRAYGGSRCSSCVRTRIIRAFLVEEAKIVKNVLKAQAKSQK</sequence>
<dbReference type="GO" id="GO:0003735">
    <property type="term" value="F:structural constituent of ribosome"/>
    <property type="evidence" value="ECO:0007669"/>
    <property type="project" value="InterPro"/>
</dbReference>
<dbReference type="GO" id="GO:0006412">
    <property type="term" value="P:translation"/>
    <property type="evidence" value="ECO:0007669"/>
    <property type="project" value="InterPro"/>
</dbReference>
<protein>
    <submittedName>
        <fullName evidence="5">Ribosomal protein L34e</fullName>
    </submittedName>
</protein>
<dbReference type="RefSeq" id="XP_014657239.1">
    <property type="nucleotide sequence ID" value="XM_014801753.1"/>
</dbReference>
<organism evidence="5 6">
    <name type="scientific">Pseudozyma antarctica</name>
    <name type="common">Yeast</name>
    <name type="synonym">Candida antarctica</name>
    <dbReference type="NCBI Taxonomy" id="84753"/>
    <lineage>
        <taxon>Eukaryota</taxon>
        <taxon>Fungi</taxon>
        <taxon>Dikarya</taxon>
        <taxon>Basidiomycota</taxon>
        <taxon>Ustilaginomycotina</taxon>
        <taxon>Ustilaginomycetes</taxon>
        <taxon>Ustilaginales</taxon>
        <taxon>Ustilaginaceae</taxon>
        <taxon>Moesziomyces</taxon>
    </lineage>
</organism>
<dbReference type="Pfam" id="PF01199">
    <property type="entry name" value="Ribosomal_L34e"/>
    <property type="match status" value="1"/>
</dbReference>
<feature type="compositionally biased region" description="Polar residues" evidence="4">
    <location>
        <begin position="143"/>
        <end position="153"/>
    </location>
</feature>
<dbReference type="EMBL" id="DF830072">
    <property type="protein sequence ID" value="GAK64299.1"/>
    <property type="molecule type" value="Genomic_DNA"/>
</dbReference>
<dbReference type="Proteomes" id="UP000053758">
    <property type="component" value="Unassembled WGS sequence"/>
</dbReference>
<dbReference type="InterPro" id="IPR008195">
    <property type="entry name" value="Ribosomal_eL34"/>
</dbReference>
<feature type="compositionally biased region" description="Basic and acidic residues" evidence="4">
    <location>
        <begin position="130"/>
        <end position="142"/>
    </location>
</feature>
<evidence type="ECO:0000313" key="5">
    <source>
        <dbReference type="EMBL" id="GAK64299.1"/>
    </source>
</evidence>
<evidence type="ECO:0000256" key="3">
    <source>
        <dbReference type="ARBA" id="ARBA00023274"/>
    </source>
</evidence>
<name>A0A081CCA3_PSEA2</name>
<keyword evidence="6" id="KW-1185">Reference proteome</keyword>
<keyword evidence="2 5" id="KW-0689">Ribosomal protein</keyword>
<dbReference type="PROSITE" id="PS01145">
    <property type="entry name" value="RIBOSOMAL_L34E"/>
    <property type="match status" value="1"/>
</dbReference>
<proteinExistence type="inferred from homology"/>
<dbReference type="InterPro" id="IPR038562">
    <property type="entry name" value="Ribosomal_eL34_C_sf"/>
</dbReference>
<feature type="region of interest" description="Disordered" evidence="4">
    <location>
        <begin position="129"/>
        <end position="171"/>
    </location>
</feature>
<dbReference type="Gene3D" id="6.20.370.70">
    <property type="match status" value="1"/>
</dbReference>
<dbReference type="PANTHER" id="PTHR46595">
    <property type="entry name" value="60S RIBOSOMAL PROTEIN L34"/>
    <property type="match status" value="1"/>
</dbReference>
<dbReference type="GO" id="GO:1990904">
    <property type="term" value="C:ribonucleoprotein complex"/>
    <property type="evidence" value="ECO:0007669"/>
    <property type="project" value="UniProtKB-KW"/>
</dbReference>
<reference evidence="6" key="1">
    <citation type="journal article" date="2014" name="Genome Announc.">
        <title>Draft Genome Sequence of the Yeast Pseudozyma antarctica Type Strain JCM10317, a Producer of the Glycolipid Biosurfactants, Mannosylerythritol Lipids.</title>
        <authorList>
            <person name="Saika A."/>
            <person name="Koike H."/>
            <person name="Hori T."/>
            <person name="Fukuoka T."/>
            <person name="Sato S."/>
            <person name="Habe H."/>
            <person name="Kitamoto D."/>
            <person name="Morita T."/>
        </authorList>
    </citation>
    <scope>NUCLEOTIDE SEQUENCE [LARGE SCALE GENOMIC DNA]</scope>
    <source>
        <strain evidence="6">JCM 10317</strain>
    </source>
</reference>
<gene>
    <name evidence="5" type="ORF">PAN0_005d2511</name>
</gene>
<dbReference type="Gene3D" id="6.20.340.10">
    <property type="match status" value="1"/>
</dbReference>
<keyword evidence="3" id="KW-0687">Ribonucleoprotein</keyword>
<dbReference type="GO" id="GO:0005840">
    <property type="term" value="C:ribosome"/>
    <property type="evidence" value="ECO:0007669"/>
    <property type="project" value="UniProtKB-KW"/>
</dbReference>
<accession>A0A081CCA3</accession>
<dbReference type="HOGENOM" id="CLU_686955_0_0_1"/>
<dbReference type="PRINTS" id="PR01250">
    <property type="entry name" value="RIBOSOMALL34"/>
</dbReference>
<evidence type="ECO:0000256" key="1">
    <source>
        <dbReference type="ARBA" id="ARBA00009875"/>
    </source>
</evidence>